<dbReference type="EMBL" id="MT143652">
    <property type="protein sequence ID" value="QJA99459.1"/>
    <property type="molecule type" value="Genomic_DNA"/>
</dbReference>
<sequence>MRQVQKIGVTSENICGKSVFTFDSHHEALLPWAQCARDLGFAPRLLTLDYHSDTRPAFVGHSSVDITVGMDDEGWEERAAAEVAKIDFRVEETVRDAILNLRFDEHISAAVQSRTIDIAFAIVGGLITNEYQSNEQLAAESEWRERAHDTPGVSKPKAPPPYTYSIPAERIVELPRQKVRSNDQPRSKGYANQALESDFLRRHLDFIESISQSSGIPGLFEAPFILDIDLDYFNTRQSIQPVDHELFHELIRRADIITIAREPKCVIACQKPGEKLASDWLETELKRHIREALSTSPSEDDLTTPKQTSA</sequence>
<protein>
    <submittedName>
        <fullName evidence="2">Uncharacterized protein</fullName>
    </submittedName>
</protein>
<evidence type="ECO:0000313" key="2">
    <source>
        <dbReference type="EMBL" id="QJA99459.1"/>
    </source>
</evidence>
<gene>
    <name evidence="2" type="ORF">MM171A00992_0004</name>
</gene>
<name>A0A6M3LZW5_9ZZZZ</name>
<accession>A0A6M3LZW5</accession>
<feature type="region of interest" description="Disordered" evidence="1">
    <location>
        <begin position="138"/>
        <end position="160"/>
    </location>
</feature>
<dbReference type="AlphaFoldDB" id="A0A6M3LZW5"/>
<proteinExistence type="predicted"/>
<reference evidence="2" key="1">
    <citation type="submission" date="2020-03" db="EMBL/GenBank/DDBJ databases">
        <title>The deep terrestrial virosphere.</title>
        <authorList>
            <person name="Holmfeldt K."/>
            <person name="Nilsson E."/>
            <person name="Simone D."/>
            <person name="Lopez-Fernandez M."/>
            <person name="Wu X."/>
            <person name="de Brujin I."/>
            <person name="Lundin D."/>
            <person name="Andersson A."/>
            <person name="Bertilsson S."/>
            <person name="Dopson M."/>
        </authorList>
    </citation>
    <scope>NUCLEOTIDE SEQUENCE</scope>
    <source>
        <strain evidence="2">MM171A00992</strain>
    </source>
</reference>
<organism evidence="2">
    <name type="scientific">viral metagenome</name>
    <dbReference type="NCBI Taxonomy" id="1070528"/>
    <lineage>
        <taxon>unclassified sequences</taxon>
        <taxon>metagenomes</taxon>
        <taxon>organismal metagenomes</taxon>
    </lineage>
</organism>
<evidence type="ECO:0000256" key="1">
    <source>
        <dbReference type="SAM" id="MobiDB-lite"/>
    </source>
</evidence>